<evidence type="ECO:0000313" key="3">
    <source>
        <dbReference type="Proteomes" id="UP001151529"/>
    </source>
</evidence>
<dbReference type="AlphaFoldDB" id="A0A9Q0ZJR8"/>
<reference evidence="2" key="2">
    <citation type="journal article" date="2023" name="Int. J. Mol. Sci.">
        <title>De Novo Assembly and Annotation of 11 Diverse Shrub Willow (Salix) Genomes Reveals Novel Gene Organization in Sex-Linked Regions.</title>
        <authorList>
            <person name="Hyden B."/>
            <person name="Feng K."/>
            <person name="Yates T.B."/>
            <person name="Jawdy S."/>
            <person name="Cereghino C."/>
            <person name="Smart L.B."/>
            <person name="Muchero W."/>
        </authorList>
    </citation>
    <scope>NUCLEOTIDE SEQUENCE [LARGE SCALE GENOMIC DNA]</scope>
    <source>
        <tissue evidence="2">Shoot tip</tissue>
    </source>
</reference>
<sequence length="346" mass="38627">MTSLFHKFQEVVKTLAESPTDVTSIRNLKHLFILTSCNRLGRNADKAVAKDISEMANKSYVAELQKKIQENIHFQITNFCTAMNDILLPDARKRRRKEEAPPQSNAFAVGKSGPPTDRHAIPETRQLNHAEVSQSLKDHIGYTLKADAGTVIAIYPGIIYGPAYYQYIPGYPRIHARNPYVITRHDGTVINAQPWGFGGEIREVWDGVTVPEITPNVQSTGKDGPELVWRVLSKPLEGIGVGDVLERRNPLALAHFANQAAQGIHQNVMACPYDFPLTEIDLRTYIPNVSFANPEVVNTRRFGSFWFSAKNSESNVPVLKTLVLVAARALCDEEVLVDYKSTNMKC</sequence>
<dbReference type="Proteomes" id="UP001151529">
    <property type="component" value="Chromosome 5"/>
</dbReference>
<evidence type="ECO:0000256" key="1">
    <source>
        <dbReference type="SAM" id="MobiDB-lite"/>
    </source>
</evidence>
<accession>A0A9Q0ZJR8</accession>
<dbReference type="EMBL" id="JAPFFL010000003">
    <property type="protein sequence ID" value="KAJ6737039.1"/>
    <property type="molecule type" value="Genomic_DNA"/>
</dbReference>
<feature type="region of interest" description="Disordered" evidence="1">
    <location>
        <begin position="94"/>
        <end position="120"/>
    </location>
</feature>
<keyword evidence="3" id="KW-1185">Reference proteome</keyword>
<gene>
    <name evidence="2" type="ORF">OIU85_019139</name>
</gene>
<reference evidence="2" key="1">
    <citation type="submission" date="2022-11" db="EMBL/GenBank/DDBJ databases">
        <authorList>
            <person name="Hyden B.L."/>
            <person name="Feng K."/>
            <person name="Yates T."/>
            <person name="Jawdy S."/>
            <person name="Smart L.B."/>
            <person name="Muchero W."/>
        </authorList>
    </citation>
    <scope>NUCLEOTIDE SEQUENCE</scope>
    <source>
        <tissue evidence="2">Shoot tip</tissue>
    </source>
</reference>
<dbReference type="OrthoDB" id="822178at2759"/>
<organism evidence="2 3">
    <name type="scientific">Salix viminalis</name>
    <name type="common">Common osier</name>
    <name type="synonym">Basket willow</name>
    <dbReference type="NCBI Taxonomy" id="40686"/>
    <lineage>
        <taxon>Eukaryota</taxon>
        <taxon>Viridiplantae</taxon>
        <taxon>Streptophyta</taxon>
        <taxon>Embryophyta</taxon>
        <taxon>Tracheophyta</taxon>
        <taxon>Spermatophyta</taxon>
        <taxon>Magnoliopsida</taxon>
        <taxon>eudicotyledons</taxon>
        <taxon>Gunneridae</taxon>
        <taxon>Pentapetalae</taxon>
        <taxon>rosids</taxon>
        <taxon>fabids</taxon>
        <taxon>Malpighiales</taxon>
        <taxon>Salicaceae</taxon>
        <taxon>Saliceae</taxon>
        <taxon>Salix</taxon>
    </lineage>
</organism>
<name>A0A9Q0ZJR8_SALVM</name>
<dbReference type="InterPro" id="IPR040415">
    <property type="entry name" value="SETD9"/>
</dbReference>
<comment type="caution">
    <text evidence="2">The sequence shown here is derived from an EMBL/GenBank/DDBJ whole genome shotgun (WGS) entry which is preliminary data.</text>
</comment>
<evidence type="ECO:0000313" key="2">
    <source>
        <dbReference type="EMBL" id="KAJ6737039.1"/>
    </source>
</evidence>
<protein>
    <submittedName>
        <fullName evidence="2">C5ORF35</fullName>
    </submittedName>
</protein>
<dbReference type="PANTHER" id="PTHR33524:SF1">
    <property type="entry name" value="SET DOMAIN-CONTAINING PROTEIN"/>
    <property type="match status" value="1"/>
</dbReference>
<dbReference type="PANTHER" id="PTHR33524">
    <property type="entry name" value="C5ORF35"/>
    <property type="match status" value="1"/>
</dbReference>
<proteinExistence type="predicted"/>